<evidence type="ECO:0000259" key="2">
    <source>
        <dbReference type="Pfam" id="PF03102"/>
    </source>
</evidence>
<dbReference type="GO" id="GO:0047444">
    <property type="term" value="F:N-acylneuraminate-9-phosphate synthase activity"/>
    <property type="evidence" value="ECO:0007669"/>
    <property type="project" value="TreeGrafter"/>
</dbReference>
<feature type="domain" description="PseI/NeuA/B-like" evidence="2">
    <location>
        <begin position="24"/>
        <end position="254"/>
    </location>
</feature>
<evidence type="ECO:0000256" key="1">
    <source>
        <dbReference type="SAM" id="MobiDB-lite"/>
    </source>
</evidence>
<dbReference type="InterPro" id="IPR013785">
    <property type="entry name" value="Aldolase_TIM"/>
</dbReference>
<feature type="region of interest" description="Disordered" evidence="1">
    <location>
        <begin position="247"/>
        <end position="284"/>
    </location>
</feature>
<name>A0A8I1X323_PROMR</name>
<feature type="compositionally biased region" description="Basic and acidic residues" evidence="1">
    <location>
        <begin position="255"/>
        <end position="284"/>
    </location>
</feature>
<dbReference type="InterPro" id="IPR051690">
    <property type="entry name" value="PseI-like"/>
</dbReference>
<dbReference type="SUPFAM" id="SSF51569">
    <property type="entry name" value="Aldolase"/>
    <property type="match status" value="1"/>
</dbReference>
<comment type="caution">
    <text evidence="3">The sequence shown here is derived from an EMBL/GenBank/DDBJ whole genome shotgun (WGS) entry which is preliminary data.</text>
</comment>
<protein>
    <submittedName>
        <fullName evidence="3">N-acetylneuraminic acid synthase</fullName>
    </submittedName>
</protein>
<accession>A0A8I1X323</accession>
<dbReference type="Gene3D" id="3.20.20.70">
    <property type="entry name" value="Aldolase class I"/>
    <property type="match status" value="1"/>
</dbReference>
<dbReference type="AlphaFoldDB" id="A0A8I1X323"/>
<dbReference type="GO" id="GO:0016051">
    <property type="term" value="P:carbohydrate biosynthetic process"/>
    <property type="evidence" value="ECO:0007669"/>
    <property type="project" value="InterPro"/>
</dbReference>
<dbReference type="RefSeq" id="WP_100883929.1">
    <property type="nucleotide sequence ID" value="NZ_JAAORC010000002.1"/>
</dbReference>
<sequence length="284" mass="32611">MSVSFIAEVSSNHHQSIDRCFEFIDTAAEIGCDSVKFQLFRIEQLFSEEILRKNKEIRDRKNWELPIEYIPLLAERCKLKKISFGCTPFDLEAVKILEPYVDFYKIASYELLWDELIKSCCCTKKPVILSTGMAVIEEIKHAIKIVKDNDCKDFSILHCISGYPTPLDQCNLKAIETLRTLDKSFKVGWSDHSVNDGVLYRAINKWGASIIEFHLDLDGNGEEFKTGHCWLPNNIKKVITSIKSSSIMDGNGSKKPSEIEISERDWRADPKDGLRPLKHIRTDY</sequence>
<evidence type="ECO:0000313" key="3">
    <source>
        <dbReference type="EMBL" id="MBO8223284.1"/>
    </source>
</evidence>
<proteinExistence type="predicted"/>
<organism evidence="3 4">
    <name type="scientific">Prochlorococcus marinus str. XMU1401</name>
    <dbReference type="NCBI Taxonomy" id="2052594"/>
    <lineage>
        <taxon>Bacteria</taxon>
        <taxon>Bacillati</taxon>
        <taxon>Cyanobacteriota</taxon>
        <taxon>Cyanophyceae</taxon>
        <taxon>Synechococcales</taxon>
        <taxon>Prochlorococcaceae</taxon>
        <taxon>Prochlorococcus</taxon>
    </lineage>
</organism>
<dbReference type="PANTHER" id="PTHR42966">
    <property type="entry name" value="N-ACETYLNEURAMINATE SYNTHASE"/>
    <property type="match status" value="1"/>
</dbReference>
<evidence type="ECO:0000313" key="4">
    <source>
        <dbReference type="Proteomes" id="UP000666562"/>
    </source>
</evidence>
<dbReference type="Pfam" id="PF03102">
    <property type="entry name" value="NeuB"/>
    <property type="match status" value="1"/>
</dbReference>
<gene>
    <name evidence="3" type="ORF">HA142_07130</name>
</gene>
<dbReference type="EMBL" id="JAAORC010000002">
    <property type="protein sequence ID" value="MBO8223284.1"/>
    <property type="molecule type" value="Genomic_DNA"/>
</dbReference>
<dbReference type="PANTHER" id="PTHR42966:SF1">
    <property type="entry name" value="SIALIC ACID SYNTHASE"/>
    <property type="match status" value="1"/>
</dbReference>
<dbReference type="Proteomes" id="UP000666562">
    <property type="component" value="Unassembled WGS sequence"/>
</dbReference>
<dbReference type="InterPro" id="IPR013132">
    <property type="entry name" value="PseI/NeuA/B-like_N"/>
</dbReference>
<reference evidence="3" key="1">
    <citation type="submission" date="2020-03" db="EMBL/GenBank/DDBJ databases">
        <title>Genome differentiation and subclade ecological adaptation of Prochlorococcus HLII clade in the global ocean.</title>
        <authorList>
            <person name="Yan W."/>
            <person name="Fen X."/>
            <person name="Zhang W."/>
        </authorList>
    </citation>
    <scope>NUCLEOTIDE SEQUENCE</scope>
    <source>
        <strain evidence="3">XMU1401</strain>
    </source>
</reference>